<feature type="coiled-coil region" evidence="4">
    <location>
        <begin position="82"/>
        <end position="113"/>
    </location>
</feature>
<organism evidence="6 7">
    <name type="scientific">Pseudonocardia ammonioxydans</name>
    <dbReference type="NCBI Taxonomy" id="260086"/>
    <lineage>
        <taxon>Bacteria</taxon>
        <taxon>Bacillati</taxon>
        <taxon>Actinomycetota</taxon>
        <taxon>Actinomycetes</taxon>
        <taxon>Pseudonocardiales</taxon>
        <taxon>Pseudonocardiaceae</taxon>
        <taxon>Pseudonocardia</taxon>
    </lineage>
</organism>
<dbReference type="InterPro" id="IPR036388">
    <property type="entry name" value="WH-like_DNA-bd_sf"/>
</dbReference>
<dbReference type="STRING" id="260086.SAMN05216207_10938"/>
<dbReference type="InterPro" id="IPR000524">
    <property type="entry name" value="Tscrpt_reg_HTH_GntR"/>
</dbReference>
<keyword evidence="4" id="KW-0175">Coiled coil</keyword>
<evidence type="ECO:0000256" key="1">
    <source>
        <dbReference type="ARBA" id="ARBA00023015"/>
    </source>
</evidence>
<evidence type="ECO:0000256" key="4">
    <source>
        <dbReference type="SAM" id="Coils"/>
    </source>
</evidence>
<dbReference type="InterPro" id="IPR036390">
    <property type="entry name" value="WH_DNA-bd_sf"/>
</dbReference>
<dbReference type="PANTHER" id="PTHR44846">
    <property type="entry name" value="MANNOSYL-D-GLYCERATE TRANSPORT/METABOLISM SYSTEM REPRESSOR MNGR-RELATED"/>
    <property type="match status" value="1"/>
</dbReference>
<dbReference type="SMART" id="SM00345">
    <property type="entry name" value="HTH_GNTR"/>
    <property type="match status" value="1"/>
</dbReference>
<protein>
    <submittedName>
        <fullName evidence="6">Regulatory protein, gntR family</fullName>
    </submittedName>
</protein>
<evidence type="ECO:0000256" key="3">
    <source>
        <dbReference type="ARBA" id="ARBA00023163"/>
    </source>
</evidence>
<dbReference type="OrthoDB" id="3358191at2"/>
<dbReference type="EMBL" id="FOUY01000093">
    <property type="protein sequence ID" value="SFO57322.1"/>
    <property type="molecule type" value="Genomic_DNA"/>
</dbReference>
<evidence type="ECO:0000313" key="6">
    <source>
        <dbReference type="EMBL" id="SFO57322.1"/>
    </source>
</evidence>
<name>A0A1I5I9S9_PSUAM</name>
<dbReference type="Proteomes" id="UP000199614">
    <property type="component" value="Unassembled WGS sequence"/>
</dbReference>
<dbReference type="RefSeq" id="WP_093357164.1">
    <property type="nucleotide sequence ID" value="NZ_FOUY01000093.1"/>
</dbReference>
<keyword evidence="2" id="KW-0238">DNA-binding</keyword>
<keyword evidence="3" id="KW-0804">Transcription</keyword>
<dbReference type="CDD" id="cd07377">
    <property type="entry name" value="WHTH_GntR"/>
    <property type="match status" value="1"/>
</dbReference>
<sequence length="115" mass="12524">MARTPKYQQVADDLRRKIQDGTYGIGELLPSTSALITSYCVSVTVARAAIKQLQNDGVAEGQPGKGVYVTAEPRPVAPSAELVEITRRIDALREALDSAMSELDARVSKLESRRH</sequence>
<dbReference type="AlphaFoldDB" id="A0A1I5I9S9"/>
<dbReference type="GO" id="GO:0003677">
    <property type="term" value="F:DNA binding"/>
    <property type="evidence" value="ECO:0007669"/>
    <property type="project" value="UniProtKB-KW"/>
</dbReference>
<keyword evidence="1" id="KW-0805">Transcription regulation</keyword>
<accession>A0A1I5I9S9</accession>
<proteinExistence type="predicted"/>
<reference evidence="6 7" key="1">
    <citation type="submission" date="2016-10" db="EMBL/GenBank/DDBJ databases">
        <authorList>
            <person name="de Groot N.N."/>
        </authorList>
    </citation>
    <scope>NUCLEOTIDE SEQUENCE [LARGE SCALE GENOMIC DNA]</scope>
    <source>
        <strain evidence="6 7">CGMCC 4.1877</strain>
    </source>
</reference>
<dbReference type="SUPFAM" id="SSF46785">
    <property type="entry name" value="Winged helix' DNA-binding domain"/>
    <property type="match status" value="1"/>
</dbReference>
<keyword evidence="7" id="KW-1185">Reference proteome</keyword>
<dbReference type="Pfam" id="PF00392">
    <property type="entry name" value="GntR"/>
    <property type="match status" value="1"/>
</dbReference>
<dbReference type="GO" id="GO:0003700">
    <property type="term" value="F:DNA-binding transcription factor activity"/>
    <property type="evidence" value="ECO:0007669"/>
    <property type="project" value="InterPro"/>
</dbReference>
<dbReference type="GO" id="GO:0045892">
    <property type="term" value="P:negative regulation of DNA-templated transcription"/>
    <property type="evidence" value="ECO:0007669"/>
    <property type="project" value="TreeGrafter"/>
</dbReference>
<evidence type="ECO:0000313" key="7">
    <source>
        <dbReference type="Proteomes" id="UP000199614"/>
    </source>
</evidence>
<gene>
    <name evidence="6" type="ORF">SAMN05216207_10938</name>
</gene>
<dbReference type="Gene3D" id="1.10.10.10">
    <property type="entry name" value="Winged helix-like DNA-binding domain superfamily/Winged helix DNA-binding domain"/>
    <property type="match status" value="1"/>
</dbReference>
<dbReference type="PROSITE" id="PS50949">
    <property type="entry name" value="HTH_GNTR"/>
    <property type="match status" value="1"/>
</dbReference>
<evidence type="ECO:0000256" key="2">
    <source>
        <dbReference type="ARBA" id="ARBA00023125"/>
    </source>
</evidence>
<feature type="domain" description="HTH gntR-type" evidence="5">
    <location>
        <begin position="4"/>
        <end position="72"/>
    </location>
</feature>
<dbReference type="InterPro" id="IPR050679">
    <property type="entry name" value="Bact_HTH_transcr_reg"/>
</dbReference>
<dbReference type="PANTHER" id="PTHR44846:SF17">
    <property type="entry name" value="GNTR-FAMILY TRANSCRIPTIONAL REGULATOR"/>
    <property type="match status" value="1"/>
</dbReference>
<evidence type="ECO:0000259" key="5">
    <source>
        <dbReference type="PROSITE" id="PS50949"/>
    </source>
</evidence>